<organism evidence="3 4">
    <name type="scientific">Bacillus cereus</name>
    <dbReference type="NCBI Taxonomy" id="1396"/>
    <lineage>
        <taxon>Bacteria</taxon>
        <taxon>Bacillati</taxon>
        <taxon>Bacillota</taxon>
        <taxon>Bacilli</taxon>
        <taxon>Bacillales</taxon>
        <taxon>Bacillaceae</taxon>
        <taxon>Bacillus</taxon>
        <taxon>Bacillus cereus group</taxon>
    </lineage>
</organism>
<proteinExistence type="predicted"/>
<feature type="domain" description="HTH cro/C1-type" evidence="2">
    <location>
        <begin position="6"/>
        <end position="60"/>
    </location>
</feature>
<dbReference type="PROSITE" id="PS50943">
    <property type="entry name" value="HTH_CROC1"/>
    <property type="match status" value="1"/>
</dbReference>
<dbReference type="CDD" id="cd00093">
    <property type="entry name" value="HTH_XRE"/>
    <property type="match status" value="1"/>
</dbReference>
<dbReference type="Pfam" id="PF01381">
    <property type="entry name" value="HTH_3"/>
    <property type="match status" value="1"/>
</dbReference>
<dbReference type="RefSeq" id="WP_098856388.1">
    <property type="nucleotide sequence ID" value="NZ_JANHDY010000047.1"/>
</dbReference>
<dbReference type="EMBL" id="JANHEB010000068">
    <property type="protein sequence ID" value="MCQ6288392.1"/>
    <property type="molecule type" value="Genomic_DNA"/>
</dbReference>
<dbReference type="PANTHER" id="PTHR46558">
    <property type="entry name" value="TRACRIPTIONAL REGULATORY PROTEIN-RELATED-RELATED"/>
    <property type="match status" value="1"/>
</dbReference>
<dbReference type="Proteomes" id="UP001204643">
    <property type="component" value="Unassembled WGS sequence"/>
</dbReference>
<dbReference type="GO" id="GO:0003677">
    <property type="term" value="F:DNA binding"/>
    <property type="evidence" value="ECO:0007669"/>
    <property type="project" value="UniProtKB-KW"/>
</dbReference>
<keyword evidence="1" id="KW-0238">DNA-binding</keyword>
<dbReference type="Gene3D" id="1.10.260.40">
    <property type="entry name" value="lambda repressor-like DNA-binding domains"/>
    <property type="match status" value="1"/>
</dbReference>
<comment type="caution">
    <text evidence="3">The sequence shown here is derived from an EMBL/GenBank/DDBJ whole genome shotgun (WGS) entry which is preliminary data.</text>
</comment>
<sequence length="105" mass="12371">MKRDWLVKIRKQNKLTQVNLAKNLNISPSYYGDIETGRRTPSSLIALKIATFLEFPMEWFILPTYLHNVEKGLLKLAIQMDVPTEEIFLEVITRFEEKINNNKFD</sequence>
<dbReference type="SUPFAM" id="SSF47413">
    <property type="entry name" value="lambda repressor-like DNA-binding domains"/>
    <property type="match status" value="1"/>
</dbReference>
<dbReference type="InterPro" id="IPR010982">
    <property type="entry name" value="Lambda_DNA-bd_dom_sf"/>
</dbReference>
<name>A0AAW5L5C3_BACCE</name>
<evidence type="ECO:0000313" key="4">
    <source>
        <dbReference type="Proteomes" id="UP001204643"/>
    </source>
</evidence>
<dbReference type="InterPro" id="IPR001387">
    <property type="entry name" value="Cro/C1-type_HTH"/>
</dbReference>
<dbReference type="SMART" id="SM00530">
    <property type="entry name" value="HTH_XRE"/>
    <property type="match status" value="1"/>
</dbReference>
<evidence type="ECO:0000256" key="1">
    <source>
        <dbReference type="ARBA" id="ARBA00023125"/>
    </source>
</evidence>
<protein>
    <submittedName>
        <fullName evidence="3">Helix-turn-helix transcriptional regulator</fullName>
    </submittedName>
</protein>
<accession>A0AAW5L5C3</accession>
<dbReference type="AlphaFoldDB" id="A0AAW5L5C3"/>
<dbReference type="PANTHER" id="PTHR46558:SF4">
    <property type="entry name" value="DNA-BIDING PHAGE PROTEIN"/>
    <property type="match status" value="1"/>
</dbReference>
<reference evidence="3" key="1">
    <citation type="submission" date="2022-07" db="EMBL/GenBank/DDBJ databases">
        <title>Identification and characterization of Bacillus thuringiensis and other Bacillus cereus group isolates from spinach by whole genome sequencing.</title>
        <authorList>
            <person name="Zao X."/>
            <person name="Zervas A."/>
            <person name="Hendriks M."/>
            <person name="Rajkovic A."/>
            <person name="Van Overbeek L."/>
            <person name="Hendriksen N.B."/>
            <person name="Uyttendaele M."/>
        </authorList>
    </citation>
    <scope>NUCLEOTIDE SEQUENCE</scope>
    <source>
        <strain evidence="3">781001F-1</strain>
    </source>
</reference>
<gene>
    <name evidence="3" type="ORF">NPM19_27690</name>
</gene>
<evidence type="ECO:0000259" key="2">
    <source>
        <dbReference type="PROSITE" id="PS50943"/>
    </source>
</evidence>
<evidence type="ECO:0000313" key="3">
    <source>
        <dbReference type="EMBL" id="MCQ6288392.1"/>
    </source>
</evidence>